<dbReference type="EMBL" id="JARJCW010000006">
    <property type="protein sequence ID" value="KAJ7223045.1"/>
    <property type="molecule type" value="Genomic_DNA"/>
</dbReference>
<reference evidence="1" key="1">
    <citation type="submission" date="2023-03" db="EMBL/GenBank/DDBJ databases">
        <title>Massive genome expansion in bonnet fungi (Mycena s.s.) driven by repeated elements and novel gene families across ecological guilds.</title>
        <authorList>
            <consortium name="Lawrence Berkeley National Laboratory"/>
            <person name="Harder C.B."/>
            <person name="Miyauchi S."/>
            <person name="Viragh M."/>
            <person name="Kuo A."/>
            <person name="Thoen E."/>
            <person name="Andreopoulos B."/>
            <person name="Lu D."/>
            <person name="Skrede I."/>
            <person name="Drula E."/>
            <person name="Henrissat B."/>
            <person name="Morin E."/>
            <person name="Kohler A."/>
            <person name="Barry K."/>
            <person name="LaButti K."/>
            <person name="Morin E."/>
            <person name="Salamov A."/>
            <person name="Lipzen A."/>
            <person name="Mereny Z."/>
            <person name="Hegedus B."/>
            <person name="Baldrian P."/>
            <person name="Stursova M."/>
            <person name="Weitz H."/>
            <person name="Taylor A."/>
            <person name="Grigoriev I.V."/>
            <person name="Nagy L.G."/>
            <person name="Martin F."/>
            <person name="Kauserud H."/>
        </authorList>
    </citation>
    <scope>NUCLEOTIDE SEQUENCE</scope>
    <source>
        <strain evidence="1">9144</strain>
    </source>
</reference>
<keyword evidence="2" id="KW-1185">Reference proteome</keyword>
<protein>
    <submittedName>
        <fullName evidence="1">Uncharacterized protein</fullName>
    </submittedName>
</protein>
<evidence type="ECO:0000313" key="2">
    <source>
        <dbReference type="Proteomes" id="UP001219525"/>
    </source>
</evidence>
<proteinExistence type="predicted"/>
<name>A0AAD6YLF5_9AGAR</name>
<evidence type="ECO:0000313" key="1">
    <source>
        <dbReference type="EMBL" id="KAJ7223045.1"/>
    </source>
</evidence>
<accession>A0AAD6YLF5</accession>
<sequence>MRITVTRFSWRANCPRASTKVTEPEPALWQAPDVISLHSPATNQKKMLKSWEAAGDYADAIACLDDMTTIHTDHNLTRVRARLMRDTSHRAMSDDVLRALEHATPLPGDRSRLLRMVWGAAANWPVHGGEDSFRAFLLERLDWVHPCGGVRESASADTPICLCPLTAYLQVILRQTPMEDWAAALADPDPDASPLSLAWAWARRSPWIGARTAGVAVLVTMGRHVHRLMADAPVRAERERLAAENQFTTKGTRAARRSK</sequence>
<organism evidence="1 2">
    <name type="scientific">Mycena pura</name>
    <dbReference type="NCBI Taxonomy" id="153505"/>
    <lineage>
        <taxon>Eukaryota</taxon>
        <taxon>Fungi</taxon>
        <taxon>Dikarya</taxon>
        <taxon>Basidiomycota</taxon>
        <taxon>Agaricomycotina</taxon>
        <taxon>Agaricomycetes</taxon>
        <taxon>Agaricomycetidae</taxon>
        <taxon>Agaricales</taxon>
        <taxon>Marasmiineae</taxon>
        <taxon>Mycenaceae</taxon>
        <taxon>Mycena</taxon>
    </lineage>
</organism>
<dbReference type="AlphaFoldDB" id="A0AAD6YLF5"/>
<comment type="caution">
    <text evidence="1">The sequence shown here is derived from an EMBL/GenBank/DDBJ whole genome shotgun (WGS) entry which is preliminary data.</text>
</comment>
<dbReference type="Proteomes" id="UP001219525">
    <property type="component" value="Unassembled WGS sequence"/>
</dbReference>
<gene>
    <name evidence="1" type="ORF">GGX14DRAFT_656966</name>
</gene>